<accession>A0A5M8NUT9</accession>
<evidence type="ECO:0000313" key="4">
    <source>
        <dbReference type="Proteomes" id="UP000324575"/>
    </source>
</evidence>
<dbReference type="InterPro" id="IPR012910">
    <property type="entry name" value="Plug_dom"/>
</dbReference>
<feature type="non-terminal residue" evidence="3">
    <location>
        <position position="632"/>
    </location>
</feature>
<keyword evidence="1" id="KW-0732">Signal</keyword>
<sequence>MKIVLLFFSICCCFLPSFAQENSVQPEAKDDRAGCVLLGKQDPSTLLQSVSTVSGDRLLHRPTFQMEGFLDGTLPGLQVDMSQGYPSEKAGLKMRGRNLLIVVDGIPRSDANIPASQIESVSIIKDGLGLAAWGMSSGDGILYVKTKRGDESKLRIDFTAQLANMQQIFRPEFLEAYDYASLLNQALINDGEQPLYLPQDLELYKSGASPYTHPNVDWYDLLLRNNAPVQQYNLNMAGGNALAKYFIDLNVFDQQGFLKQDKAMNAYDTQERFKKYSLRTNVDIRLTQRTLLQVNLFGQMFRENTPGKTMMGQIYNGLNNTPNNAYPATNPAANVNQLGVETTYGGNSYYKNNLLASSLASGYIMYPKTDFNIDFVLEHRFNKALEGLYVKGTYSYNSSYREELARTKGFEVWQYTYNDDTKPVASPDNYTKIQEAGLPSSASGYSRLNRLQYLDLATGYDFAAGDHHSKNKFTYWFNEFIPTGNNLPMIKQGFNLRSEYDFDKRYMAEASLSTMSLNYLKPGKQWGFFPAAGLGWKISEEAFFDVPQINSLKLRTTYGLNGNDGTGAFFRNGTGNMGNYYFSYFKLYNGGGNVLLGQTASSFPTLIESSIPFEAKCAKTARFSFGADAEAF</sequence>
<dbReference type="Proteomes" id="UP000324575">
    <property type="component" value="Unassembled WGS sequence"/>
</dbReference>
<keyword evidence="3" id="KW-0675">Receptor</keyword>
<evidence type="ECO:0000259" key="2">
    <source>
        <dbReference type="Pfam" id="PF07715"/>
    </source>
</evidence>
<feature type="domain" description="TonB-dependent receptor plug" evidence="2">
    <location>
        <begin position="45"/>
        <end position="137"/>
    </location>
</feature>
<dbReference type="SUPFAM" id="SSF56935">
    <property type="entry name" value="Porins"/>
    <property type="match status" value="1"/>
</dbReference>
<reference evidence="3 4" key="1">
    <citation type="submission" date="2019-03" db="EMBL/GenBank/DDBJ databases">
        <title>Single cell metagenomics reveals metabolic interactions within the superorganism composed of flagellate Streblomastix strix and complex community of Bacteroidetes bacteria on its surface.</title>
        <authorList>
            <person name="Treitli S.C."/>
            <person name="Kolisko M."/>
            <person name="Husnik F."/>
            <person name="Keeling P."/>
            <person name="Hampl V."/>
        </authorList>
    </citation>
    <scope>NUCLEOTIDE SEQUENCE [LARGE SCALE GENOMIC DNA]</scope>
    <source>
        <strain evidence="3">St1</strain>
    </source>
</reference>
<evidence type="ECO:0000313" key="3">
    <source>
        <dbReference type="EMBL" id="KAA6300078.1"/>
    </source>
</evidence>
<proteinExistence type="predicted"/>
<dbReference type="AlphaFoldDB" id="A0A5M8NUT9"/>
<gene>
    <name evidence="3" type="ORF">EZS26_003783</name>
</gene>
<feature type="signal peptide" evidence="1">
    <location>
        <begin position="1"/>
        <end position="19"/>
    </location>
</feature>
<protein>
    <submittedName>
        <fullName evidence="3">TonB-dependent receptor SusC</fullName>
    </submittedName>
</protein>
<dbReference type="EMBL" id="SNRX01000148">
    <property type="protein sequence ID" value="KAA6300078.1"/>
    <property type="molecule type" value="Genomic_DNA"/>
</dbReference>
<dbReference type="Gene3D" id="2.170.130.10">
    <property type="entry name" value="TonB-dependent receptor, plug domain"/>
    <property type="match status" value="1"/>
</dbReference>
<dbReference type="Pfam" id="PF07715">
    <property type="entry name" value="Plug"/>
    <property type="match status" value="1"/>
</dbReference>
<evidence type="ECO:0000256" key="1">
    <source>
        <dbReference type="SAM" id="SignalP"/>
    </source>
</evidence>
<dbReference type="InterPro" id="IPR037066">
    <property type="entry name" value="Plug_dom_sf"/>
</dbReference>
<feature type="chain" id="PRO_5024366219" evidence="1">
    <location>
        <begin position="20"/>
        <end position="632"/>
    </location>
</feature>
<organism evidence="3 4">
    <name type="scientific">Candidatus Ordinivivax streblomastigis</name>
    <dbReference type="NCBI Taxonomy" id="2540710"/>
    <lineage>
        <taxon>Bacteria</taxon>
        <taxon>Pseudomonadati</taxon>
        <taxon>Bacteroidota</taxon>
        <taxon>Bacteroidia</taxon>
        <taxon>Bacteroidales</taxon>
        <taxon>Candidatus Ordinivivax</taxon>
    </lineage>
</organism>
<comment type="caution">
    <text evidence="3">The sequence shown here is derived from an EMBL/GenBank/DDBJ whole genome shotgun (WGS) entry which is preliminary data.</text>
</comment>
<name>A0A5M8NUT9_9BACT</name>